<evidence type="ECO:0000256" key="1">
    <source>
        <dbReference type="ARBA" id="ARBA00001933"/>
    </source>
</evidence>
<evidence type="ECO:0000313" key="7">
    <source>
        <dbReference type="EMBL" id="AXY75115.1"/>
    </source>
</evidence>
<protein>
    <submittedName>
        <fullName evidence="7">Pyridoxal-phosphate dependent enzyme</fullName>
    </submittedName>
</protein>
<feature type="modified residue" description="N6-(pyridoxal phosphate)lysine" evidence="5">
    <location>
        <position position="79"/>
    </location>
</feature>
<gene>
    <name evidence="7" type="ORF">D3H65_14490</name>
</gene>
<dbReference type="Pfam" id="PF00291">
    <property type="entry name" value="PALP"/>
    <property type="match status" value="1"/>
</dbReference>
<accession>A0A3B7MU13</accession>
<evidence type="ECO:0000256" key="4">
    <source>
        <dbReference type="PIRSR" id="PIRSR006278-1"/>
    </source>
</evidence>
<evidence type="ECO:0000256" key="5">
    <source>
        <dbReference type="PIRSR" id="PIRSR006278-2"/>
    </source>
</evidence>
<keyword evidence="8" id="KW-1185">Reference proteome</keyword>
<evidence type="ECO:0000259" key="6">
    <source>
        <dbReference type="Pfam" id="PF00291"/>
    </source>
</evidence>
<evidence type="ECO:0000313" key="8">
    <source>
        <dbReference type="Proteomes" id="UP000263900"/>
    </source>
</evidence>
<dbReference type="AlphaFoldDB" id="A0A3B7MU13"/>
<feature type="domain" description="Tryptophan synthase beta chain-like PALP" evidence="6">
    <location>
        <begin position="67"/>
        <end position="323"/>
    </location>
</feature>
<keyword evidence="3 5" id="KW-0663">Pyridoxal phosphate</keyword>
<dbReference type="OrthoDB" id="9801249at2"/>
<dbReference type="PIRSF" id="PIRSF006278">
    <property type="entry name" value="ACCD_DCysDesulf"/>
    <property type="match status" value="1"/>
</dbReference>
<dbReference type="EMBL" id="CP032157">
    <property type="protein sequence ID" value="AXY75115.1"/>
    <property type="molecule type" value="Genomic_DNA"/>
</dbReference>
<dbReference type="PANTHER" id="PTHR43780">
    <property type="entry name" value="1-AMINOCYCLOPROPANE-1-CARBOXYLATE DEAMINASE-RELATED"/>
    <property type="match status" value="1"/>
</dbReference>
<evidence type="ECO:0000256" key="3">
    <source>
        <dbReference type="ARBA" id="ARBA00022898"/>
    </source>
</evidence>
<dbReference type="InterPro" id="IPR036052">
    <property type="entry name" value="TrpB-like_PALP_sf"/>
</dbReference>
<dbReference type="Proteomes" id="UP000263900">
    <property type="component" value="Chromosome"/>
</dbReference>
<dbReference type="PANTHER" id="PTHR43780:SF2">
    <property type="entry name" value="1-AMINOCYCLOPROPANE-1-CARBOXYLATE DEAMINASE-RELATED"/>
    <property type="match status" value="1"/>
</dbReference>
<dbReference type="GO" id="GO:0019148">
    <property type="term" value="F:D-cysteine desulfhydrase activity"/>
    <property type="evidence" value="ECO:0007669"/>
    <property type="project" value="TreeGrafter"/>
</dbReference>
<comment type="similarity">
    <text evidence="2">Belongs to the ACC deaminase/D-cysteine desulfhydrase family.</text>
</comment>
<organism evidence="7 8">
    <name type="scientific">Paraflavitalea soli</name>
    <dbReference type="NCBI Taxonomy" id="2315862"/>
    <lineage>
        <taxon>Bacteria</taxon>
        <taxon>Pseudomonadati</taxon>
        <taxon>Bacteroidota</taxon>
        <taxon>Chitinophagia</taxon>
        <taxon>Chitinophagales</taxon>
        <taxon>Chitinophagaceae</taxon>
        <taxon>Paraflavitalea</taxon>
    </lineage>
</organism>
<dbReference type="InterPro" id="IPR027278">
    <property type="entry name" value="ACCD_DCysDesulf"/>
</dbReference>
<dbReference type="InterPro" id="IPR001926">
    <property type="entry name" value="TrpB-like_PALP"/>
</dbReference>
<evidence type="ECO:0000256" key="2">
    <source>
        <dbReference type="ARBA" id="ARBA00008639"/>
    </source>
</evidence>
<dbReference type="SUPFAM" id="SSF53686">
    <property type="entry name" value="Tryptophan synthase beta subunit-like PLP-dependent enzymes"/>
    <property type="match status" value="1"/>
</dbReference>
<comment type="cofactor">
    <cofactor evidence="1">
        <name>pyridoxal 5'-phosphate</name>
        <dbReference type="ChEBI" id="CHEBI:597326"/>
    </cofactor>
</comment>
<sequence>MPAANINKVGCIIVFLKIRARKYKNKRSKETLSTINTYQPVDYTRAVVQPLPNQAWHDKDVFVDVLRLDLIHPVLSGNKWFKLKYHLQQARQDQKKGILTFGGAYSNHLVATAIACRLEGLAAIGIVRGEPAAPLSHTLREAQDYGMQLQFLSRAAFIDEQAMMAAMEQANPGYLVVPPGGQSEAGIRGSAEILSLTDQAPYTHIACAVGTGTMFTGIVKSLLPHQHALGISSLKIADRADNSLLSLVKAHTPSRSFTFLYNYHFGGYARKNSTLIAFMNDLFQAQGLKTDFVYTGKLMYGINDLIHNDYFTGEARILAIHSGGLQGNRSLLPGTLNF</sequence>
<dbReference type="Gene3D" id="3.40.50.1100">
    <property type="match status" value="2"/>
</dbReference>
<reference evidence="7 8" key="1">
    <citation type="submission" date="2018-09" db="EMBL/GenBank/DDBJ databases">
        <title>Genome sequencing of strain 6GH32-13.</title>
        <authorList>
            <person name="Weon H.-Y."/>
            <person name="Heo J."/>
            <person name="Kwon S.-W."/>
        </authorList>
    </citation>
    <scope>NUCLEOTIDE SEQUENCE [LARGE SCALE GENOMIC DNA]</scope>
    <source>
        <strain evidence="7 8">5GH32-13</strain>
    </source>
</reference>
<feature type="active site" description="Nucleophile" evidence="4">
    <location>
        <position position="106"/>
    </location>
</feature>
<name>A0A3B7MU13_9BACT</name>
<proteinExistence type="inferred from homology"/>
<dbReference type="KEGG" id="pseg:D3H65_14490"/>